<evidence type="ECO:0000313" key="1">
    <source>
        <dbReference type="EMBL" id="WIV53085.1"/>
    </source>
</evidence>
<proteinExistence type="predicted"/>
<sequence length="148" mass="16395">MLDNGMLSSMAPSTNRLSLQDEQNILRQLDRYLPADMKGTHPGLHVFPQIVSVCANNDPKFDDEQRARGLPASTEVGVEDISAALNLVPQVRRDLDATEISLIEAALDRGETFESLGAACGLTRQGMRQRYQRLGGTRRWPNATEDED</sequence>
<dbReference type="RefSeq" id="WP_285449482.1">
    <property type="nucleotide sequence ID" value="NZ_CP127173.1"/>
</dbReference>
<organism evidence="1 2">
    <name type="scientific">Amycolatopsis nalaikhensis</name>
    <dbReference type="NCBI Taxonomy" id="715472"/>
    <lineage>
        <taxon>Bacteria</taxon>
        <taxon>Bacillati</taxon>
        <taxon>Actinomycetota</taxon>
        <taxon>Actinomycetes</taxon>
        <taxon>Pseudonocardiales</taxon>
        <taxon>Pseudonocardiaceae</taxon>
        <taxon>Amycolatopsis</taxon>
    </lineage>
</organism>
<evidence type="ECO:0000313" key="2">
    <source>
        <dbReference type="Proteomes" id="UP001227101"/>
    </source>
</evidence>
<reference evidence="1 2" key="1">
    <citation type="submission" date="2023-06" db="EMBL/GenBank/DDBJ databases">
        <authorList>
            <person name="Oyuntsetseg B."/>
            <person name="Kim S.B."/>
        </authorList>
    </citation>
    <scope>NUCLEOTIDE SEQUENCE [LARGE SCALE GENOMIC DNA]</scope>
    <source>
        <strain evidence="1 2">2-2</strain>
    </source>
</reference>
<accession>A0ABY8XCY2</accession>
<gene>
    <name evidence="1" type="ORF">QP939_29660</name>
</gene>
<dbReference type="EMBL" id="CP127173">
    <property type="protein sequence ID" value="WIV53085.1"/>
    <property type="molecule type" value="Genomic_DNA"/>
</dbReference>
<evidence type="ECO:0008006" key="3">
    <source>
        <dbReference type="Google" id="ProtNLM"/>
    </source>
</evidence>
<protein>
    <recommendedName>
        <fullName evidence="3">DNA-binding protein</fullName>
    </recommendedName>
</protein>
<name>A0ABY8XCY2_9PSEU</name>
<keyword evidence="2" id="KW-1185">Reference proteome</keyword>
<dbReference type="Proteomes" id="UP001227101">
    <property type="component" value="Chromosome"/>
</dbReference>